<dbReference type="PANTHER" id="PTHR42918:SF15">
    <property type="entry name" value="LYSINE--TRNA LIGASE, CHLOROPLASTIC_MITOCHONDRIAL"/>
    <property type="match status" value="1"/>
</dbReference>
<evidence type="ECO:0000256" key="7">
    <source>
        <dbReference type="ARBA" id="ARBA00022917"/>
    </source>
</evidence>
<dbReference type="InterPro" id="IPR006195">
    <property type="entry name" value="aa-tRNA-synth_II"/>
</dbReference>
<name>A0A8S1J5R9_9CHLO</name>
<dbReference type="Gene3D" id="2.40.50.140">
    <property type="entry name" value="Nucleic acid-binding proteins"/>
    <property type="match status" value="1"/>
</dbReference>
<evidence type="ECO:0000256" key="4">
    <source>
        <dbReference type="ARBA" id="ARBA00022723"/>
    </source>
</evidence>
<dbReference type="GO" id="GO:0000049">
    <property type="term" value="F:tRNA binding"/>
    <property type="evidence" value="ECO:0007669"/>
    <property type="project" value="TreeGrafter"/>
</dbReference>
<evidence type="ECO:0000313" key="15">
    <source>
        <dbReference type="Proteomes" id="UP000708148"/>
    </source>
</evidence>
<feature type="region of interest" description="Disordered" evidence="12">
    <location>
        <begin position="520"/>
        <end position="548"/>
    </location>
</feature>
<dbReference type="GO" id="GO:0046872">
    <property type="term" value="F:metal ion binding"/>
    <property type="evidence" value="ECO:0007669"/>
    <property type="project" value="UniProtKB-KW"/>
</dbReference>
<evidence type="ECO:0000256" key="6">
    <source>
        <dbReference type="ARBA" id="ARBA00022840"/>
    </source>
</evidence>
<dbReference type="FunFam" id="2.40.50.140:FF:000024">
    <property type="entry name" value="Lysine--tRNA ligase"/>
    <property type="match status" value="1"/>
</dbReference>
<dbReference type="Proteomes" id="UP000708148">
    <property type="component" value="Unassembled WGS sequence"/>
</dbReference>
<keyword evidence="5" id="KW-0547">Nucleotide-binding</keyword>
<dbReference type="SUPFAM" id="SSF50249">
    <property type="entry name" value="Nucleic acid-binding proteins"/>
    <property type="match status" value="1"/>
</dbReference>
<dbReference type="CDD" id="cd04322">
    <property type="entry name" value="LysRS_N"/>
    <property type="match status" value="1"/>
</dbReference>
<evidence type="ECO:0000256" key="1">
    <source>
        <dbReference type="ARBA" id="ARBA00008226"/>
    </source>
</evidence>
<dbReference type="InterPro" id="IPR045864">
    <property type="entry name" value="aa-tRNA-synth_II/BPL/LPL"/>
</dbReference>
<dbReference type="OrthoDB" id="21243at2759"/>
<keyword evidence="15" id="KW-1185">Reference proteome</keyword>
<dbReference type="GO" id="GO:0004824">
    <property type="term" value="F:lysine-tRNA ligase activity"/>
    <property type="evidence" value="ECO:0007669"/>
    <property type="project" value="UniProtKB-EC"/>
</dbReference>
<dbReference type="NCBIfam" id="NF001756">
    <property type="entry name" value="PRK00484.1"/>
    <property type="match status" value="1"/>
</dbReference>
<dbReference type="EMBL" id="CAJHUC010001860">
    <property type="protein sequence ID" value="CAD7702518.1"/>
    <property type="molecule type" value="Genomic_DNA"/>
</dbReference>
<evidence type="ECO:0000256" key="8">
    <source>
        <dbReference type="ARBA" id="ARBA00023146"/>
    </source>
</evidence>
<evidence type="ECO:0000256" key="5">
    <source>
        <dbReference type="ARBA" id="ARBA00022741"/>
    </source>
</evidence>
<evidence type="ECO:0000256" key="9">
    <source>
        <dbReference type="ARBA" id="ARBA00030563"/>
    </source>
</evidence>
<dbReference type="HAMAP" id="MF_00252">
    <property type="entry name" value="Lys_tRNA_synth_class2"/>
    <property type="match status" value="1"/>
</dbReference>
<keyword evidence="8" id="KW-0030">Aminoacyl-tRNA synthetase</keyword>
<dbReference type="GO" id="GO:0005524">
    <property type="term" value="F:ATP binding"/>
    <property type="evidence" value="ECO:0007669"/>
    <property type="project" value="UniProtKB-KW"/>
</dbReference>
<feature type="region of interest" description="Disordered" evidence="12">
    <location>
        <begin position="38"/>
        <end position="78"/>
    </location>
</feature>
<dbReference type="InterPro" id="IPR002313">
    <property type="entry name" value="Lys-tRNA-ligase_II"/>
</dbReference>
<keyword evidence="7" id="KW-0648">Protein biosynthesis</keyword>
<dbReference type="EC" id="6.1.1.6" evidence="2 11"/>
<evidence type="ECO:0000313" key="14">
    <source>
        <dbReference type="EMBL" id="CAD7702518.1"/>
    </source>
</evidence>
<dbReference type="GO" id="GO:0005829">
    <property type="term" value="C:cytosol"/>
    <property type="evidence" value="ECO:0007669"/>
    <property type="project" value="TreeGrafter"/>
</dbReference>
<comment type="caution">
    <text evidence="14">The sequence shown here is derived from an EMBL/GenBank/DDBJ whole genome shotgun (WGS) entry which is preliminary data.</text>
</comment>
<protein>
    <recommendedName>
        <fullName evidence="2 11">Lysine--tRNA ligase</fullName>
        <ecNumber evidence="2 11">6.1.1.6</ecNumber>
    </recommendedName>
    <alternativeName>
        <fullName evidence="9 11">Lysyl-tRNA synthetase</fullName>
    </alternativeName>
</protein>
<proteinExistence type="inferred from homology"/>
<comment type="catalytic activity">
    <reaction evidence="10 11">
        <text>tRNA(Lys) + L-lysine + ATP = L-lysyl-tRNA(Lys) + AMP + diphosphate</text>
        <dbReference type="Rhea" id="RHEA:20792"/>
        <dbReference type="Rhea" id="RHEA-COMP:9696"/>
        <dbReference type="Rhea" id="RHEA-COMP:9697"/>
        <dbReference type="ChEBI" id="CHEBI:30616"/>
        <dbReference type="ChEBI" id="CHEBI:32551"/>
        <dbReference type="ChEBI" id="CHEBI:33019"/>
        <dbReference type="ChEBI" id="CHEBI:78442"/>
        <dbReference type="ChEBI" id="CHEBI:78529"/>
        <dbReference type="ChEBI" id="CHEBI:456215"/>
        <dbReference type="EC" id="6.1.1.6"/>
    </reaction>
</comment>
<dbReference type="InterPro" id="IPR044136">
    <property type="entry name" value="Lys-tRNA-ligase_II_N"/>
</dbReference>
<dbReference type="NCBIfam" id="TIGR00499">
    <property type="entry name" value="lysS_bact"/>
    <property type="match status" value="1"/>
</dbReference>
<keyword evidence="6" id="KW-0067">ATP-binding</keyword>
<dbReference type="Gene3D" id="3.30.930.10">
    <property type="entry name" value="Bira Bifunctional Protein, Domain 2"/>
    <property type="match status" value="1"/>
</dbReference>
<comment type="similarity">
    <text evidence="1">Belongs to the class-II aminoacyl-tRNA synthetase family.</text>
</comment>
<feature type="compositionally biased region" description="Low complexity" evidence="12">
    <location>
        <begin position="43"/>
        <end position="70"/>
    </location>
</feature>
<evidence type="ECO:0000256" key="12">
    <source>
        <dbReference type="SAM" id="MobiDB-lite"/>
    </source>
</evidence>
<keyword evidence="3" id="KW-0436">Ligase</keyword>
<feature type="domain" description="Aminoacyl-transfer RNA synthetases class-II family profile" evidence="13">
    <location>
        <begin position="249"/>
        <end position="598"/>
    </location>
</feature>
<evidence type="ECO:0000256" key="3">
    <source>
        <dbReference type="ARBA" id="ARBA00022598"/>
    </source>
</evidence>
<evidence type="ECO:0000256" key="11">
    <source>
        <dbReference type="RuleBase" id="RU003748"/>
    </source>
</evidence>
<feature type="compositionally biased region" description="Low complexity" evidence="12">
    <location>
        <begin position="522"/>
        <end position="535"/>
    </location>
</feature>
<evidence type="ECO:0000256" key="2">
    <source>
        <dbReference type="ARBA" id="ARBA00013166"/>
    </source>
</evidence>
<accession>A0A8S1J5R9</accession>
<organism evidence="14 15">
    <name type="scientific">Ostreobium quekettii</name>
    <dbReference type="NCBI Taxonomy" id="121088"/>
    <lineage>
        <taxon>Eukaryota</taxon>
        <taxon>Viridiplantae</taxon>
        <taxon>Chlorophyta</taxon>
        <taxon>core chlorophytes</taxon>
        <taxon>Ulvophyceae</taxon>
        <taxon>TCBD clade</taxon>
        <taxon>Bryopsidales</taxon>
        <taxon>Ostreobineae</taxon>
        <taxon>Ostreobiaceae</taxon>
        <taxon>Ostreobium</taxon>
    </lineage>
</organism>
<dbReference type="SUPFAM" id="SSF55681">
    <property type="entry name" value="Class II aaRS and biotin synthetases"/>
    <property type="match status" value="1"/>
</dbReference>
<evidence type="ECO:0000256" key="10">
    <source>
        <dbReference type="ARBA" id="ARBA00048573"/>
    </source>
</evidence>
<keyword evidence="4" id="KW-0479">Metal-binding</keyword>
<dbReference type="InterPro" id="IPR018149">
    <property type="entry name" value="Lys-tRNA-synth_II_C"/>
</dbReference>
<dbReference type="GO" id="GO:0006430">
    <property type="term" value="P:lysyl-tRNA aminoacylation"/>
    <property type="evidence" value="ECO:0007669"/>
    <property type="project" value="InterPro"/>
</dbReference>
<reference evidence="14" key="1">
    <citation type="submission" date="2020-12" db="EMBL/GenBank/DDBJ databases">
        <authorList>
            <person name="Iha C."/>
        </authorList>
    </citation>
    <scope>NUCLEOTIDE SEQUENCE</scope>
</reference>
<dbReference type="InterPro" id="IPR004364">
    <property type="entry name" value="Aa-tRNA-synt_II"/>
</dbReference>
<dbReference type="InterPro" id="IPR004365">
    <property type="entry name" value="NA-bd_OB_tRNA"/>
</dbReference>
<dbReference type="AlphaFoldDB" id="A0A8S1J5R9"/>
<dbReference type="PRINTS" id="PR00982">
    <property type="entry name" value="TRNASYNTHLYS"/>
</dbReference>
<dbReference type="CDD" id="cd00775">
    <property type="entry name" value="LysRS_core"/>
    <property type="match status" value="1"/>
</dbReference>
<dbReference type="Pfam" id="PF01336">
    <property type="entry name" value="tRNA_anti-codon"/>
    <property type="match status" value="1"/>
</dbReference>
<evidence type="ECO:0000259" key="13">
    <source>
        <dbReference type="PROSITE" id="PS50862"/>
    </source>
</evidence>
<gene>
    <name evidence="14" type="ORF">OSTQU699_LOCUS7875</name>
</gene>
<dbReference type="PANTHER" id="PTHR42918">
    <property type="entry name" value="LYSYL-TRNA SYNTHETASE"/>
    <property type="match status" value="1"/>
</dbReference>
<dbReference type="InterPro" id="IPR012340">
    <property type="entry name" value="NA-bd_OB-fold"/>
</dbReference>
<dbReference type="Pfam" id="PF00152">
    <property type="entry name" value="tRNA-synt_2"/>
    <property type="match status" value="1"/>
</dbReference>
<sequence length="601" mass="66387">MRRALLARHGLSETALAGCGRGLAGRLGGAEEARRRATCSASQTARGATAQGAQGAQGTKQNKQPKNKNQGASTSIEDIRGVRIGKAQQLREAGQEPYAYSFDRTHTAQELQDKYAYLGAGEGAELNDEVSVAGRIMASRVMGKLAFGSLMDESGTIQLYIEKKQLEDSQPGGYQQLKKLIDVGDIVGVRGGIRKTERGELSVVATTLVVLSKSLRPLPDKWHGLTDVEKRYRQRYLDLIMSPTVRDTLRSRSKTLSNIRRFLETRGFLEVETPVLESLAGGADAEPFVTYHNALSKTLTLRIATELHLKRMVVGGFEKIFEIGRIFRNEGVSTRHNPEFTSVELYQAYTDYEDMMDLTEEMIRSCVQEVRGQMEIEYQGQILDFSGPFQRVSMEDAVEQHVGIDLSVYKNEENGGLAEAKVALQSSLSEHNIGTEGMNKIAGAATLGLLINEVFEEVVEARLWQPTFVVDHPLDISPLAKPHRSKPGLAERFELFIAGRELANSFSELTDPLDQRQRLEAQMPQQRQQKLRTQQESSNGSADGTATKGLDYQIGVDEDFLLALEHGMPPTGGMGMGIDRLVMLLTDSPSIRDVIVFPLLK</sequence>
<dbReference type="PROSITE" id="PS50862">
    <property type="entry name" value="AA_TRNA_LIGASE_II"/>
    <property type="match status" value="1"/>
</dbReference>